<dbReference type="EMBL" id="BAABFR010000103">
    <property type="protein sequence ID" value="GAA4402936.1"/>
    <property type="molecule type" value="Genomic_DNA"/>
</dbReference>
<keyword evidence="3" id="KW-1185">Reference proteome</keyword>
<keyword evidence="1" id="KW-0812">Transmembrane</keyword>
<protein>
    <recommendedName>
        <fullName evidence="4">LexA-binding, inner membrane-associated hydrolase</fullName>
    </recommendedName>
</protein>
<keyword evidence="1" id="KW-0472">Membrane</keyword>
<keyword evidence="1" id="KW-1133">Transmembrane helix</keyword>
<evidence type="ECO:0000256" key="1">
    <source>
        <dbReference type="SAM" id="Phobius"/>
    </source>
</evidence>
<evidence type="ECO:0008006" key="4">
    <source>
        <dbReference type="Google" id="ProtNLM"/>
    </source>
</evidence>
<comment type="caution">
    <text evidence="2">The sequence shown here is derived from an EMBL/GenBank/DDBJ whole genome shotgun (WGS) entry which is preliminary data.</text>
</comment>
<feature type="transmembrane region" description="Helical" evidence="1">
    <location>
        <begin position="145"/>
        <end position="166"/>
    </location>
</feature>
<reference evidence="3" key="1">
    <citation type="journal article" date="2019" name="Int. J. Syst. Evol. Microbiol.">
        <title>The Global Catalogue of Microorganisms (GCM) 10K type strain sequencing project: providing services to taxonomists for standard genome sequencing and annotation.</title>
        <authorList>
            <consortium name="The Broad Institute Genomics Platform"/>
            <consortium name="The Broad Institute Genome Sequencing Center for Infectious Disease"/>
            <person name="Wu L."/>
            <person name="Ma J."/>
        </authorList>
    </citation>
    <scope>NUCLEOTIDE SEQUENCE [LARGE SCALE GENOMIC DNA]</scope>
    <source>
        <strain evidence="3">JCM 17688</strain>
    </source>
</reference>
<feature type="transmembrane region" description="Helical" evidence="1">
    <location>
        <begin position="73"/>
        <end position="94"/>
    </location>
</feature>
<name>A0ABP8KAN8_9ACTN</name>
<sequence>MSTRGPIRCGPDHARLYGMNSISPILAVAAVCLILYRQMQPRPLRENPLKLPLILIVIGACDAYSFVHDGGHVGVGEGIAAALGLLIGVALAYPRATSTRVFPGPDGRYLRQGSAVTAALWVVAIGLHVLIDIVVPRLFGEHSGAFTGTTTLLYLGVVLGAQAWFLQRRVAGPADGSPDRARVE</sequence>
<organism evidence="2 3">
    <name type="scientific">Tsukamurella soli</name>
    <dbReference type="NCBI Taxonomy" id="644556"/>
    <lineage>
        <taxon>Bacteria</taxon>
        <taxon>Bacillati</taxon>
        <taxon>Actinomycetota</taxon>
        <taxon>Actinomycetes</taxon>
        <taxon>Mycobacteriales</taxon>
        <taxon>Tsukamurellaceae</taxon>
        <taxon>Tsukamurella</taxon>
    </lineage>
</organism>
<feature type="transmembrane region" description="Helical" evidence="1">
    <location>
        <begin position="48"/>
        <end position="67"/>
    </location>
</feature>
<accession>A0ABP8KAN8</accession>
<evidence type="ECO:0000313" key="2">
    <source>
        <dbReference type="EMBL" id="GAA4402936.1"/>
    </source>
</evidence>
<proteinExistence type="predicted"/>
<dbReference type="Proteomes" id="UP001500635">
    <property type="component" value="Unassembled WGS sequence"/>
</dbReference>
<gene>
    <name evidence="2" type="ORF">GCM10023147_43950</name>
</gene>
<feature type="transmembrane region" description="Helical" evidence="1">
    <location>
        <begin position="16"/>
        <end position="36"/>
    </location>
</feature>
<feature type="transmembrane region" description="Helical" evidence="1">
    <location>
        <begin position="115"/>
        <end position="139"/>
    </location>
</feature>
<evidence type="ECO:0000313" key="3">
    <source>
        <dbReference type="Proteomes" id="UP001500635"/>
    </source>
</evidence>